<dbReference type="RefSeq" id="WP_281761420.1">
    <property type="nucleotide sequence ID" value="NZ_AP026709.1"/>
</dbReference>
<sequence length="190" mass="21880">MAFFNDIDSLKLFILVVFPGITAILFYGLLNPRSINWTQLPLEAAFYGFLNFILFQKVLSFNSNLTSNLLYFIFCPSILSLIFYKIRKIKKIQKYIIEPASSPWDFFFEKREECFVIIKLKNGETVGGYFGGDSCAGCYPNKDEIYIQYSYSIDKDGDLGPVKDNTKGILIAKGEYSYLEFFNIEGEKNE</sequence>
<dbReference type="Proteomes" id="UP001317742">
    <property type="component" value="Chromosome"/>
</dbReference>
<accession>A0ABN6SAJ8</accession>
<feature type="transmembrane region" description="Helical" evidence="1">
    <location>
        <begin position="12"/>
        <end position="30"/>
    </location>
</feature>
<keyword evidence="1" id="KW-1133">Transmembrane helix</keyword>
<keyword evidence="1" id="KW-0472">Membrane</keyword>
<reference evidence="2 3" key="1">
    <citation type="submission" date="2022-08" db="EMBL/GenBank/DDBJ databases">
        <title>Genome Sequence of the sulphate-reducing bacterium, Pseudodesulfovibrio sp. SYK.</title>
        <authorList>
            <person name="Kondo R."/>
            <person name="Kataoka T."/>
        </authorList>
    </citation>
    <scope>NUCLEOTIDE SEQUENCE [LARGE SCALE GENOMIC DNA]</scope>
    <source>
        <strain evidence="2 3">SYK</strain>
    </source>
</reference>
<organism evidence="2 3">
    <name type="scientific">Pseudodesulfovibrio nedwellii</name>
    <dbReference type="NCBI Taxonomy" id="2973072"/>
    <lineage>
        <taxon>Bacteria</taxon>
        <taxon>Pseudomonadati</taxon>
        <taxon>Thermodesulfobacteriota</taxon>
        <taxon>Desulfovibrionia</taxon>
        <taxon>Desulfovibrionales</taxon>
        <taxon>Desulfovibrionaceae</taxon>
    </lineage>
</organism>
<dbReference type="Pfam" id="PF19865">
    <property type="entry name" value="DUF6338"/>
    <property type="match status" value="1"/>
</dbReference>
<evidence type="ECO:0000256" key="1">
    <source>
        <dbReference type="SAM" id="Phobius"/>
    </source>
</evidence>
<dbReference type="InterPro" id="IPR045919">
    <property type="entry name" value="DUF6338"/>
</dbReference>
<keyword evidence="1" id="KW-0812">Transmembrane</keyword>
<evidence type="ECO:0000313" key="3">
    <source>
        <dbReference type="Proteomes" id="UP001317742"/>
    </source>
</evidence>
<dbReference type="EMBL" id="AP026709">
    <property type="protein sequence ID" value="BDQ38935.1"/>
    <property type="molecule type" value="Genomic_DNA"/>
</dbReference>
<feature type="transmembrane region" description="Helical" evidence="1">
    <location>
        <begin position="65"/>
        <end position="84"/>
    </location>
</feature>
<protein>
    <submittedName>
        <fullName evidence="2">Uncharacterized protein</fullName>
    </submittedName>
</protein>
<keyword evidence="3" id="KW-1185">Reference proteome</keyword>
<gene>
    <name evidence="2" type="ORF">SYK_32950</name>
</gene>
<evidence type="ECO:0000313" key="2">
    <source>
        <dbReference type="EMBL" id="BDQ38935.1"/>
    </source>
</evidence>
<proteinExistence type="predicted"/>
<name>A0ABN6SAJ8_9BACT</name>